<feature type="domain" description="DUF7134" evidence="13">
    <location>
        <begin position="15"/>
        <end position="157"/>
    </location>
</feature>
<dbReference type="Pfam" id="PF23539">
    <property type="entry name" value="DUF7134"/>
    <property type="match status" value="1"/>
</dbReference>
<keyword evidence="5" id="KW-0547">Nucleotide-binding</keyword>
<dbReference type="EC" id="2.7.13.3" evidence="2"/>
<dbReference type="InterPro" id="IPR011712">
    <property type="entry name" value="Sig_transdc_His_kin_sub3_dim/P"/>
</dbReference>
<dbReference type="Proteomes" id="UP001499924">
    <property type="component" value="Unassembled WGS sequence"/>
</dbReference>
<dbReference type="InterPro" id="IPR050482">
    <property type="entry name" value="Sensor_HK_TwoCompSys"/>
</dbReference>
<dbReference type="Gene3D" id="1.20.5.1930">
    <property type="match status" value="1"/>
</dbReference>
<feature type="domain" description="Histidine kinase/HSP90-like ATPase" evidence="11">
    <location>
        <begin position="296"/>
        <end position="385"/>
    </location>
</feature>
<sequence length="389" mass="40502">MAVVAVRGASLQPVLDVAVPVLLGVLSVVQLVSEPPPGDPTLLTVCALASVLPLAVRRRAPLAVTVVVAAGIVGQVLVADGAPATFASFVATMICVYTLVREARPGHMAAGLGLLAIAISAVTVLQARADPIEPFEFVYPLVYFGAAGALGALVRQRAQRLSAAEDRARALETELQREAEVAAADERARIARELHDVVAHGLSLMVVQAEAAEEMLGRSPEAAGVPLRRVQETGREALGEMRRLLGVLRTPADATPSTAPQPSLRRLPELVQEAADVGLRVDLATEGTPVDLPLGVELAAYRIVQEALTNVRRHASARHACVRLGYGTTELRVEITDDGRGPGPGDRPGHGVIGMRERAALYGGTVTTGPAAGGGFAVVAVLPLEVSAR</sequence>
<evidence type="ECO:0000256" key="5">
    <source>
        <dbReference type="ARBA" id="ARBA00022741"/>
    </source>
</evidence>
<dbReference type="InterPro" id="IPR036890">
    <property type="entry name" value="HATPase_C_sf"/>
</dbReference>
<dbReference type="SUPFAM" id="SSF55874">
    <property type="entry name" value="ATPase domain of HSP90 chaperone/DNA topoisomerase II/histidine kinase"/>
    <property type="match status" value="1"/>
</dbReference>
<evidence type="ECO:0000256" key="3">
    <source>
        <dbReference type="ARBA" id="ARBA00022553"/>
    </source>
</evidence>
<keyword evidence="9" id="KW-0175">Coiled coil</keyword>
<dbReference type="RefSeq" id="WP_344690462.1">
    <property type="nucleotide sequence ID" value="NZ_BAAAVV010000011.1"/>
</dbReference>
<dbReference type="CDD" id="cd16917">
    <property type="entry name" value="HATPase_UhpB-NarQ-NarX-like"/>
    <property type="match status" value="1"/>
</dbReference>
<dbReference type="Gene3D" id="3.30.565.10">
    <property type="entry name" value="Histidine kinase-like ATPase, C-terminal domain"/>
    <property type="match status" value="1"/>
</dbReference>
<evidence type="ECO:0000256" key="9">
    <source>
        <dbReference type="SAM" id="Coils"/>
    </source>
</evidence>
<keyword evidence="8" id="KW-0902">Two-component regulatory system</keyword>
<comment type="catalytic activity">
    <reaction evidence="1">
        <text>ATP + protein L-histidine = ADP + protein N-phospho-L-histidine.</text>
        <dbReference type="EC" id="2.7.13.3"/>
    </reaction>
</comment>
<feature type="coiled-coil region" evidence="9">
    <location>
        <begin position="154"/>
        <end position="181"/>
    </location>
</feature>
<keyword evidence="10" id="KW-0812">Transmembrane</keyword>
<evidence type="ECO:0000256" key="1">
    <source>
        <dbReference type="ARBA" id="ARBA00000085"/>
    </source>
</evidence>
<evidence type="ECO:0000313" key="15">
    <source>
        <dbReference type="Proteomes" id="UP001499924"/>
    </source>
</evidence>
<organism evidence="14 15">
    <name type="scientific">Blastococcus jejuensis</name>
    <dbReference type="NCBI Taxonomy" id="351224"/>
    <lineage>
        <taxon>Bacteria</taxon>
        <taxon>Bacillati</taxon>
        <taxon>Actinomycetota</taxon>
        <taxon>Actinomycetes</taxon>
        <taxon>Geodermatophilales</taxon>
        <taxon>Geodermatophilaceae</taxon>
        <taxon>Blastococcus</taxon>
    </lineage>
</organism>
<keyword evidence="7" id="KW-0067">ATP-binding</keyword>
<reference evidence="15" key="1">
    <citation type="journal article" date="2019" name="Int. J. Syst. Evol. Microbiol.">
        <title>The Global Catalogue of Microorganisms (GCM) 10K type strain sequencing project: providing services to taxonomists for standard genome sequencing and annotation.</title>
        <authorList>
            <consortium name="The Broad Institute Genomics Platform"/>
            <consortium name="The Broad Institute Genome Sequencing Center for Infectious Disease"/>
            <person name="Wu L."/>
            <person name="Ma J."/>
        </authorList>
    </citation>
    <scope>NUCLEOTIDE SEQUENCE [LARGE SCALE GENOMIC DNA]</scope>
    <source>
        <strain evidence="15">JCM 15614</strain>
    </source>
</reference>
<evidence type="ECO:0000259" key="12">
    <source>
        <dbReference type="Pfam" id="PF07730"/>
    </source>
</evidence>
<evidence type="ECO:0000313" key="14">
    <source>
        <dbReference type="EMBL" id="GAA3179264.1"/>
    </source>
</evidence>
<keyword evidence="15" id="KW-1185">Reference proteome</keyword>
<dbReference type="PANTHER" id="PTHR24421">
    <property type="entry name" value="NITRATE/NITRITE SENSOR PROTEIN NARX-RELATED"/>
    <property type="match status" value="1"/>
</dbReference>
<gene>
    <name evidence="14" type="ORF">GCM10010531_36580</name>
</gene>
<dbReference type="InterPro" id="IPR055558">
    <property type="entry name" value="DUF7134"/>
</dbReference>
<evidence type="ECO:0000259" key="11">
    <source>
        <dbReference type="Pfam" id="PF02518"/>
    </source>
</evidence>
<evidence type="ECO:0000256" key="6">
    <source>
        <dbReference type="ARBA" id="ARBA00022777"/>
    </source>
</evidence>
<evidence type="ECO:0000256" key="7">
    <source>
        <dbReference type="ARBA" id="ARBA00022840"/>
    </source>
</evidence>
<dbReference type="Pfam" id="PF02518">
    <property type="entry name" value="HATPase_c"/>
    <property type="match status" value="1"/>
</dbReference>
<proteinExistence type="predicted"/>
<feature type="transmembrane region" description="Helical" evidence="10">
    <location>
        <begin position="107"/>
        <end position="125"/>
    </location>
</feature>
<feature type="transmembrane region" description="Helical" evidence="10">
    <location>
        <begin position="84"/>
        <end position="100"/>
    </location>
</feature>
<keyword evidence="10" id="KW-1133">Transmembrane helix</keyword>
<evidence type="ECO:0000259" key="13">
    <source>
        <dbReference type="Pfam" id="PF23539"/>
    </source>
</evidence>
<keyword evidence="10" id="KW-0472">Membrane</keyword>
<dbReference type="Pfam" id="PF07730">
    <property type="entry name" value="HisKA_3"/>
    <property type="match status" value="1"/>
</dbReference>
<keyword evidence="4" id="KW-0808">Transferase</keyword>
<dbReference type="PANTHER" id="PTHR24421:SF10">
    <property type="entry name" value="NITRATE_NITRITE SENSOR PROTEIN NARQ"/>
    <property type="match status" value="1"/>
</dbReference>
<evidence type="ECO:0000256" key="4">
    <source>
        <dbReference type="ARBA" id="ARBA00022679"/>
    </source>
</evidence>
<feature type="domain" description="Signal transduction histidine kinase subgroup 3 dimerisation and phosphoacceptor" evidence="12">
    <location>
        <begin position="186"/>
        <end position="251"/>
    </location>
</feature>
<dbReference type="EMBL" id="BAAAVV010000011">
    <property type="protein sequence ID" value="GAA3179264.1"/>
    <property type="molecule type" value="Genomic_DNA"/>
</dbReference>
<evidence type="ECO:0000256" key="8">
    <source>
        <dbReference type="ARBA" id="ARBA00023012"/>
    </source>
</evidence>
<evidence type="ECO:0000256" key="10">
    <source>
        <dbReference type="SAM" id="Phobius"/>
    </source>
</evidence>
<feature type="transmembrane region" description="Helical" evidence="10">
    <location>
        <begin position="60"/>
        <end position="78"/>
    </location>
</feature>
<comment type="caution">
    <text evidence="14">The sequence shown here is derived from an EMBL/GenBank/DDBJ whole genome shotgun (WGS) entry which is preliminary data.</text>
</comment>
<protein>
    <recommendedName>
        <fullName evidence="2">histidine kinase</fullName>
        <ecNumber evidence="2">2.7.13.3</ecNumber>
    </recommendedName>
</protein>
<keyword evidence="6 14" id="KW-0418">Kinase</keyword>
<feature type="transmembrane region" description="Helical" evidence="10">
    <location>
        <begin position="137"/>
        <end position="154"/>
    </location>
</feature>
<evidence type="ECO:0000256" key="2">
    <source>
        <dbReference type="ARBA" id="ARBA00012438"/>
    </source>
</evidence>
<dbReference type="InterPro" id="IPR003594">
    <property type="entry name" value="HATPase_dom"/>
</dbReference>
<accession>A0ABP6PHU5</accession>
<dbReference type="GO" id="GO:0016301">
    <property type="term" value="F:kinase activity"/>
    <property type="evidence" value="ECO:0007669"/>
    <property type="project" value="UniProtKB-KW"/>
</dbReference>
<name>A0ABP6PHU5_9ACTN</name>
<keyword evidence="3" id="KW-0597">Phosphoprotein</keyword>